<organism evidence="9 10">
    <name type="scientific">Chitinophaga jiangningensis</name>
    <dbReference type="NCBI Taxonomy" id="1419482"/>
    <lineage>
        <taxon>Bacteria</taxon>
        <taxon>Pseudomonadati</taxon>
        <taxon>Bacteroidota</taxon>
        <taxon>Chitinophagia</taxon>
        <taxon>Chitinophagales</taxon>
        <taxon>Chitinophagaceae</taxon>
        <taxon>Chitinophaga</taxon>
    </lineage>
</organism>
<comment type="cofactor">
    <cofactor evidence="1">
        <name>Ca(2+)</name>
        <dbReference type="ChEBI" id="CHEBI:29108"/>
    </cofactor>
</comment>
<dbReference type="Pfam" id="PF14509">
    <property type="entry name" value="GH97_C"/>
    <property type="match status" value="1"/>
</dbReference>
<keyword evidence="5" id="KW-0326">Glycosidase</keyword>
<dbReference type="STRING" id="1419482.SAMN05444266_108275"/>
<dbReference type="SUPFAM" id="SSF51445">
    <property type="entry name" value="(Trans)glycosidases"/>
    <property type="match status" value="1"/>
</dbReference>
<dbReference type="Gene3D" id="3.20.20.70">
    <property type="entry name" value="Aldolase class I"/>
    <property type="match status" value="1"/>
</dbReference>
<dbReference type="InterPro" id="IPR019563">
    <property type="entry name" value="GH97_catalytic"/>
</dbReference>
<dbReference type="PANTHER" id="PTHR35803">
    <property type="entry name" value="GLUCAN 1,4-ALPHA-GLUCOSIDASE SUSB-RELATED"/>
    <property type="match status" value="1"/>
</dbReference>
<dbReference type="EMBL" id="FRBL01000008">
    <property type="protein sequence ID" value="SHM49594.1"/>
    <property type="molecule type" value="Genomic_DNA"/>
</dbReference>
<feature type="domain" description="Glycosyl-hydrolase 97 catalytic" evidence="6">
    <location>
        <begin position="312"/>
        <end position="462"/>
    </location>
</feature>
<dbReference type="InterPro" id="IPR014718">
    <property type="entry name" value="GH-type_carb-bd"/>
</dbReference>
<gene>
    <name evidence="9" type="ORF">SAMN05444266_108275</name>
</gene>
<dbReference type="Proteomes" id="UP000184420">
    <property type="component" value="Unassembled WGS sequence"/>
</dbReference>
<evidence type="ECO:0000259" key="7">
    <source>
        <dbReference type="Pfam" id="PF14508"/>
    </source>
</evidence>
<comment type="subunit">
    <text evidence="2">Monomer.</text>
</comment>
<evidence type="ECO:0000259" key="6">
    <source>
        <dbReference type="Pfam" id="PF10566"/>
    </source>
</evidence>
<dbReference type="GO" id="GO:0016798">
    <property type="term" value="F:hydrolase activity, acting on glycosyl bonds"/>
    <property type="evidence" value="ECO:0007669"/>
    <property type="project" value="UniProtKB-KW"/>
</dbReference>
<dbReference type="AlphaFoldDB" id="A0A1M7J9D0"/>
<reference evidence="9 10" key="1">
    <citation type="submission" date="2016-11" db="EMBL/GenBank/DDBJ databases">
        <authorList>
            <person name="Jaros S."/>
            <person name="Januszkiewicz K."/>
            <person name="Wedrychowicz H."/>
        </authorList>
    </citation>
    <scope>NUCLEOTIDE SEQUENCE [LARGE SCALE GENOMIC DNA]</scope>
    <source>
        <strain evidence="9 10">DSM 27406</strain>
    </source>
</reference>
<evidence type="ECO:0000256" key="4">
    <source>
        <dbReference type="ARBA" id="ARBA00022837"/>
    </source>
</evidence>
<protein>
    <submittedName>
        <fullName evidence="9">Glycosyl-hydrolase 97 C-terminal, oligomerisation</fullName>
    </submittedName>
</protein>
<feature type="domain" description="Glycosyl-hydrolase 97 C-terminal oligomerisation" evidence="8">
    <location>
        <begin position="554"/>
        <end position="647"/>
    </location>
</feature>
<dbReference type="InterPro" id="IPR029486">
    <property type="entry name" value="GH97_N"/>
</dbReference>
<dbReference type="RefSeq" id="WP_073085214.1">
    <property type="nucleotide sequence ID" value="NZ_FRBL01000008.1"/>
</dbReference>
<dbReference type="PANTHER" id="PTHR35803:SF2">
    <property type="entry name" value="RETAINING ALPHA-GALACTOSIDASE"/>
    <property type="match status" value="1"/>
</dbReference>
<name>A0A1M7J9D0_9BACT</name>
<keyword evidence="10" id="KW-1185">Reference proteome</keyword>
<dbReference type="OrthoDB" id="57532at2"/>
<dbReference type="Gene3D" id="2.60.40.1180">
    <property type="entry name" value="Golgi alpha-mannosidase II"/>
    <property type="match status" value="1"/>
</dbReference>
<dbReference type="GO" id="GO:0030246">
    <property type="term" value="F:carbohydrate binding"/>
    <property type="evidence" value="ECO:0007669"/>
    <property type="project" value="InterPro"/>
</dbReference>
<dbReference type="Pfam" id="PF10566">
    <property type="entry name" value="Glyco_hydro_97"/>
    <property type="match status" value="1"/>
</dbReference>
<dbReference type="InterPro" id="IPR029483">
    <property type="entry name" value="GH97_C"/>
</dbReference>
<evidence type="ECO:0000259" key="8">
    <source>
        <dbReference type="Pfam" id="PF14509"/>
    </source>
</evidence>
<evidence type="ECO:0000256" key="5">
    <source>
        <dbReference type="ARBA" id="ARBA00023295"/>
    </source>
</evidence>
<dbReference type="Pfam" id="PF14508">
    <property type="entry name" value="GH97_N"/>
    <property type="match status" value="1"/>
</dbReference>
<feature type="domain" description="Glycosyl-hydrolase 97 N-terminal" evidence="7">
    <location>
        <begin position="37"/>
        <end position="291"/>
    </location>
</feature>
<evidence type="ECO:0000256" key="3">
    <source>
        <dbReference type="ARBA" id="ARBA00022801"/>
    </source>
</evidence>
<dbReference type="InterPro" id="IPR013780">
    <property type="entry name" value="Glyco_hydro_b"/>
</dbReference>
<evidence type="ECO:0000256" key="2">
    <source>
        <dbReference type="ARBA" id="ARBA00011245"/>
    </source>
</evidence>
<evidence type="ECO:0000256" key="1">
    <source>
        <dbReference type="ARBA" id="ARBA00001913"/>
    </source>
</evidence>
<dbReference type="InterPro" id="IPR013785">
    <property type="entry name" value="Aldolase_TIM"/>
</dbReference>
<keyword evidence="3 9" id="KW-0378">Hydrolase</keyword>
<proteinExistence type="predicted"/>
<evidence type="ECO:0000313" key="10">
    <source>
        <dbReference type="Proteomes" id="UP000184420"/>
    </source>
</evidence>
<evidence type="ECO:0000313" key="9">
    <source>
        <dbReference type="EMBL" id="SHM49594.1"/>
    </source>
</evidence>
<sequence>MKSELLLSRLQTYVKSLWVMFLTVGLLSSAAAQQATLTSPNGKIKIALHPVQTGTTGAWYLSVACGQQEIIPNISLGLTRNDQDFSQQLKFLKAGKPRLVQDTYTALHGKRSACTNTANEVSYSFVNPTGAALNLVVRAYNDGIAFRYEFPEKSGSYTVTDELTAYTIPNETTRWLEKWNPPNELLYSVMSDTSVQKGEWGYPGLFKSKHDSCWFLLHEADLNGSYCGTKLSNLTNAATYKLTFPNPADGNGHGASQPVIQLPWQSPWRVIILGSLADVVASTLVDDVSAPAVVKETDWIKPGIASWNYWSSNHGTMDYKIVCAFADLAAAMNWPYTLLDWEWDAMGNGGKLEDAIRYIHSKGLKPLMWYNSGGPHTSVSSTPRNRLLTHESRVKEFTWLKQLGVAGIKVDFFESEKQEMIQYYLDILKDAADFKILVYFHGCLVPRGWSRTYPHLLTYEAVRGAEWYNYDPAFTTAAPIHNTILPFTRNVVGAMDYTPVTFTNSQFPHITSYGHELALSIVFESGMLHMADRPDGYEQLPDAAKSFLKNVPVAWDDTRLLDGYPGKNMILARRKGSSWYIGAISAALGEETKAIPFNFLPEGVKYRLTLITDGAHDKVLSTRYEVVDKSSTIDVKLLRRGGFVAEIHPL</sequence>
<accession>A0A1M7J9D0</accession>
<dbReference type="Gene3D" id="2.70.98.10">
    <property type="match status" value="1"/>
</dbReference>
<keyword evidence="4" id="KW-0106">Calcium</keyword>
<dbReference type="InterPro" id="IPR017853">
    <property type="entry name" value="GH"/>
</dbReference>
<dbReference type="InterPro" id="IPR052720">
    <property type="entry name" value="Glycosyl_hydrolase_97"/>
</dbReference>